<dbReference type="VEuPathDB" id="TriTrypDB:TvY486_0703650"/>
<accession>G0TYI4</accession>
<proteinExistence type="predicted"/>
<evidence type="ECO:0000313" key="1">
    <source>
        <dbReference type="EMBL" id="CCC49031.1"/>
    </source>
</evidence>
<sequence>MCTSYATLLFGKRGTTRDKFFLSFFFLHISLQVSQITKPKCCLDHECQDSSLLLMLVLLLLFTTSSTRSSCPAVAAVFSYYSIFLVKTEPCTPFYYGHTLMGSREEIKPSRCYSCSLRVLVFSALNLTFPCKTLRQDGVTVG</sequence>
<dbReference type="AlphaFoldDB" id="G0TYI4"/>
<name>G0TYI4_TRYVY</name>
<reference evidence="1" key="1">
    <citation type="journal article" date="2012" name="Proc. Natl. Acad. Sci. U.S.A.">
        <title>Antigenic diversity is generated by distinct evolutionary mechanisms in African trypanosome species.</title>
        <authorList>
            <person name="Jackson A.P."/>
            <person name="Berry A."/>
            <person name="Aslett M."/>
            <person name="Allison H.C."/>
            <person name="Burton P."/>
            <person name="Vavrova-Anderson J."/>
            <person name="Brown R."/>
            <person name="Browne H."/>
            <person name="Corton N."/>
            <person name="Hauser H."/>
            <person name="Gamble J."/>
            <person name="Gilderthorp R."/>
            <person name="Marcello L."/>
            <person name="McQuillan J."/>
            <person name="Otto T.D."/>
            <person name="Quail M.A."/>
            <person name="Sanders M.J."/>
            <person name="van Tonder A."/>
            <person name="Ginger M.L."/>
            <person name="Field M.C."/>
            <person name="Barry J.D."/>
            <person name="Hertz-Fowler C."/>
            <person name="Berriman M."/>
        </authorList>
    </citation>
    <scope>NUCLEOTIDE SEQUENCE</scope>
    <source>
        <strain evidence="1">Y486</strain>
    </source>
</reference>
<protein>
    <submittedName>
        <fullName evidence="1">Uncharacterized protein</fullName>
    </submittedName>
</protein>
<organism evidence="1">
    <name type="scientific">Trypanosoma vivax (strain Y486)</name>
    <dbReference type="NCBI Taxonomy" id="1055687"/>
    <lineage>
        <taxon>Eukaryota</taxon>
        <taxon>Discoba</taxon>
        <taxon>Euglenozoa</taxon>
        <taxon>Kinetoplastea</taxon>
        <taxon>Metakinetoplastina</taxon>
        <taxon>Trypanosomatida</taxon>
        <taxon>Trypanosomatidae</taxon>
        <taxon>Trypanosoma</taxon>
        <taxon>Duttonella</taxon>
    </lineage>
</organism>
<dbReference type="EMBL" id="HE573023">
    <property type="protein sequence ID" value="CCC49031.1"/>
    <property type="molecule type" value="Genomic_DNA"/>
</dbReference>
<gene>
    <name evidence="1" type="ORF">TVY486_0703650</name>
</gene>